<comment type="caution">
    <text evidence="6">The sequence shown here is derived from an EMBL/GenBank/DDBJ whole genome shotgun (WGS) entry which is preliminary data.</text>
</comment>
<dbReference type="Pfam" id="PF00126">
    <property type="entry name" value="HTH_1"/>
    <property type="match status" value="1"/>
</dbReference>
<evidence type="ECO:0000313" key="6">
    <source>
        <dbReference type="EMBL" id="PRX17012.1"/>
    </source>
</evidence>
<dbReference type="PANTHER" id="PTHR30118:SF15">
    <property type="entry name" value="TRANSCRIPTIONAL REGULATORY PROTEIN"/>
    <property type="match status" value="1"/>
</dbReference>
<keyword evidence="2" id="KW-0805">Transcription regulation</keyword>
<dbReference type="InterPro" id="IPR036390">
    <property type="entry name" value="WH_DNA-bd_sf"/>
</dbReference>
<evidence type="ECO:0000256" key="3">
    <source>
        <dbReference type="ARBA" id="ARBA00023125"/>
    </source>
</evidence>
<dbReference type="PROSITE" id="PS50931">
    <property type="entry name" value="HTH_LYSR"/>
    <property type="match status" value="1"/>
</dbReference>
<dbReference type="OrthoDB" id="8717159at2"/>
<reference evidence="6 7" key="1">
    <citation type="submission" date="2018-03" db="EMBL/GenBank/DDBJ databases">
        <title>Genomic Encyclopedia of Archaeal and Bacterial Type Strains, Phase II (KMG-II): from individual species to whole genera.</title>
        <authorList>
            <person name="Goeker M."/>
        </authorList>
    </citation>
    <scope>NUCLEOTIDE SEQUENCE [LARGE SCALE GENOMIC DNA]</scope>
    <source>
        <strain evidence="6 7">DSM 43146</strain>
    </source>
</reference>
<organism evidence="6 7">
    <name type="scientific">Actinoplanes italicus</name>
    <dbReference type="NCBI Taxonomy" id="113567"/>
    <lineage>
        <taxon>Bacteria</taxon>
        <taxon>Bacillati</taxon>
        <taxon>Actinomycetota</taxon>
        <taxon>Actinomycetes</taxon>
        <taxon>Micromonosporales</taxon>
        <taxon>Micromonosporaceae</taxon>
        <taxon>Actinoplanes</taxon>
    </lineage>
</organism>
<dbReference type="Gene3D" id="3.40.190.10">
    <property type="entry name" value="Periplasmic binding protein-like II"/>
    <property type="match status" value="2"/>
</dbReference>
<dbReference type="AlphaFoldDB" id="A0A2T0K2G9"/>
<dbReference type="Gene3D" id="1.10.10.10">
    <property type="entry name" value="Winged helix-like DNA-binding domain superfamily/Winged helix DNA-binding domain"/>
    <property type="match status" value="1"/>
</dbReference>
<keyword evidence="3" id="KW-0238">DNA-binding</keyword>
<dbReference type="GO" id="GO:0003677">
    <property type="term" value="F:DNA binding"/>
    <property type="evidence" value="ECO:0007669"/>
    <property type="project" value="UniProtKB-KW"/>
</dbReference>
<dbReference type="Pfam" id="PF03466">
    <property type="entry name" value="LysR_substrate"/>
    <property type="match status" value="1"/>
</dbReference>
<dbReference type="InterPro" id="IPR050389">
    <property type="entry name" value="LysR-type_TF"/>
</dbReference>
<evidence type="ECO:0000256" key="1">
    <source>
        <dbReference type="ARBA" id="ARBA00009437"/>
    </source>
</evidence>
<proteinExistence type="inferred from homology"/>
<keyword evidence="4" id="KW-0804">Transcription</keyword>
<name>A0A2T0K2G9_9ACTN</name>
<dbReference type="SUPFAM" id="SSF46785">
    <property type="entry name" value="Winged helix' DNA-binding domain"/>
    <property type="match status" value="1"/>
</dbReference>
<dbReference type="InterPro" id="IPR005119">
    <property type="entry name" value="LysR_subst-bd"/>
</dbReference>
<comment type="similarity">
    <text evidence="1">Belongs to the LysR transcriptional regulatory family.</text>
</comment>
<sequence length="311" mass="33775">MQLDLNLLIVLDALLEEGSVTGAAQRLRLSSPAVSRSLGRLRRLTGDDILVRTGRTMTPTPYAMAVRQQVGELLRQSREVLAPRGVLDPAELDRVFTLQCHDALSTAVAPVLLAGIAEHAPGVRLRFLAESALDTDELRHGRVDLEIGAGVPAATEIRHETVGHDRFVAVLRRGHPDADRLDLPAYAARPHVLISRRGRLTDPVDTALEEHGLHRRVLAAVGTTAAAAHVIATSDAVLTAPELTWRPLLKAFDLVGVPLPIALPAPPVICCWHQRYDTDPAHTWLRERVRSAFTAVLTGDRDGATAPEPTR</sequence>
<evidence type="ECO:0000259" key="5">
    <source>
        <dbReference type="PROSITE" id="PS50931"/>
    </source>
</evidence>
<dbReference type="SUPFAM" id="SSF53850">
    <property type="entry name" value="Periplasmic binding protein-like II"/>
    <property type="match status" value="1"/>
</dbReference>
<accession>A0A2T0K2G9</accession>
<dbReference type="PANTHER" id="PTHR30118">
    <property type="entry name" value="HTH-TYPE TRANSCRIPTIONAL REGULATOR LEUO-RELATED"/>
    <property type="match status" value="1"/>
</dbReference>
<evidence type="ECO:0000256" key="4">
    <source>
        <dbReference type="ARBA" id="ARBA00023163"/>
    </source>
</evidence>
<feature type="domain" description="HTH lysR-type" evidence="5">
    <location>
        <begin position="3"/>
        <end position="60"/>
    </location>
</feature>
<dbReference type="GO" id="GO:0003700">
    <property type="term" value="F:DNA-binding transcription factor activity"/>
    <property type="evidence" value="ECO:0007669"/>
    <property type="project" value="InterPro"/>
</dbReference>
<gene>
    <name evidence="6" type="ORF">CLV67_11769</name>
</gene>
<keyword evidence="7" id="KW-1185">Reference proteome</keyword>
<evidence type="ECO:0000313" key="7">
    <source>
        <dbReference type="Proteomes" id="UP000239415"/>
    </source>
</evidence>
<dbReference type="EMBL" id="PVMZ01000017">
    <property type="protein sequence ID" value="PRX17012.1"/>
    <property type="molecule type" value="Genomic_DNA"/>
</dbReference>
<dbReference type="RefSeq" id="WP_106325819.1">
    <property type="nucleotide sequence ID" value="NZ_BOMO01000167.1"/>
</dbReference>
<dbReference type="Proteomes" id="UP000239415">
    <property type="component" value="Unassembled WGS sequence"/>
</dbReference>
<protein>
    <submittedName>
        <fullName evidence="6">LysR family transcriptional regulator</fullName>
    </submittedName>
</protein>
<dbReference type="InterPro" id="IPR036388">
    <property type="entry name" value="WH-like_DNA-bd_sf"/>
</dbReference>
<dbReference type="InterPro" id="IPR000847">
    <property type="entry name" value="LysR_HTH_N"/>
</dbReference>
<evidence type="ECO:0000256" key="2">
    <source>
        <dbReference type="ARBA" id="ARBA00023015"/>
    </source>
</evidence>